<reference evidence="1 2" key="1">
    <citation type="journal article" date="2020" name="J. Phycol.">
        <title>Comparative genome analysis reveals Cyanidiococcus gen. nov., a new extremophilic red algal genus sister to Cyanidioschyzon (Cyanidioschyzonaceae, Rhodophyta).</title>
        <authorList>
            <person name="Liu S.-L."/>
            <person name="Chiang Y.-R."/>
            <person name="Yoon H.S."/>
            <person name="Fu H.-Y."/>
        </authorList>
    </citation>
    <scope>NUCLEOTIDE SEQUENCE [LARGE SCALE GENOMIC DNA]</scope>
    <source>
        <strain evidence="1 2">THAL066</strain>
    </source>
</reference>
<dbReference type="AlphaFoldDB" id="A0A7J7IPY5"/>
<protein>
    <submittedName>
        <fullName evidence="1">Uncharacterized protein</fullName>
    </submittedName>
</protein>
<evidence type="ECO:0000313" key="1">
    <source>
        <dbReference type="EMBL" id="KAF6005192.1"/>
    </source>
</evidence>
<dbReference type="InterPro" id="IPR014729">
    <property type="entry name" value="Rossmann-like_a/b/a_fold"/>
</dbReference>
<dbReference type="Proteomes" id="UP000530660">
    <property type="component" value="Unassembled WGS sequence"/>
</dbReference>
<organism evidence="1 2">
    <name type="scientific">Cyanidiococcus yangmingshanensis</name>
    <dbReference type="NCBI Taxonomy" id="2690220"/>
    <lineage>
        <taxon>Eukaryota</taxon>
        <taxon>Rhodophyta</taxon>
        <taxon>Bangiophyceae</taxon>
        <taxon>Cyanidiales</taxon>
        <taxon>Cyanidiaceae</taxon>
        <taxon>Cyanidiococcus</taxon>
    </lineage>
</organism>
<dbReference type="Gene3D" id="3.40.50.620">
    <property type="entry name" value="HUPs"/>
    <property type="match status" value="1"/>
</dbReference>
<accession>A0A7J7IPY5</accession>
<dbReference type="OrthoDB" id="4451at2759"/>
<name>A0A7J7IPY5_9RHOD</name>
<keyword evidence="2" id="KW-1185">Reference proteome</keyword>
<gene>
    <name evidence="1" type="ORF">F1559_002205</name>
</gene>
<sequence>MNSDAATWLRLDWTDVTPEHFRRLAEDSAPGLVVVDYILSGCRKPVAEDVIKALVSVYERLVTTAAMMQQKRSIAARLLTWSVFVVLQEPRTRVSSETSPIQMDSAVLLTACMRGHRLLLSAARYFCREHLYVGISGEALLVHKKGREQLQSFAERAAAVECFIEQLGRLLDHLEPVELHILELNDFAGPAATDPSMQALIVSEETAAGAVGDKRATQGKATV</sequence>
<dbReference type="EMBL" id="VWRR01000001">
    <property type="protein sequence ID" value="KAF6005192.1"/>
    <property type="molecule type" value="Genomic_DNA"/>
</dbReference>
<evidence type="ECO:0000313" key="2">
    <source>
        <dbReference type="Proteomes" id="UP000530660"/>
    </source>
</evidence>
<comment type="caution">
    <text evidence="1">The sequence shown here is derived from an EMBL/GenBank/DDBJ whole genome shotgun (WGS) entry which is preliminary data.</text>
</comment>
<proteinExistence type="predicted"/>